<evidence type="ECO:0000256" key="2">
    <source>
        <dbReference type="ARBA" id="ARBA00022448"/>
    </source>
</evidence>
<dbReference type="Gene3D" id="3.40.50.1820">
    <property type="entry name" value="alpha/beta hydrolase"/>
    <property type="match status" value="1"/>
</dbReference>
<evidence type="ECO:0000256" key="5">
    <source>
        <dbReference type="SAM" id="Coils"/>
    </source>
</evidence>
<name>A0A1D2JM67_PARBR</name>
<keyword evidence="2" id="KW-0813">Transport</keyword>
<dbReference type="Proteomes" id="UP000242814">
    <property type="component" value="Unassembled WGS sequence"/>
</dbReference>
<dbReference type="InterPro" id="IPR029058">
    <property type="entry name" value="AB_hydrolase_fold"/>
</dbReference>
<evidence type="ECO:0000313" key="7">
    <source>
        <dbReference type="EMBL" id="ODH41752.1"/>
    </source>
</evidence>
<proteinExistence type="inferred from homology"/>
<dbReference type="EMBL" id="LZYO01000031">
    <property type="protein sequence ID" value="ODH41752.1"/>
    <property type="molecule type" value="Genomic_DNA"/>
</dbReference>
<feature type="region of interest" description="Disordered" evidence="6">
    <location>
        <begin position="1"/>
        <end position="25"/>
    </location>
</feature>
<gene>
    <name evidence="7" type="ORF">ACO22_01330</name>
</gene>
<evidence type="ECO:0000256" key="3">
    <source>
        <dbReference type="ARBA" id="ARBA00022781"/>
    </source>
</evidence>
<sequence>MTSVIAPSNPTSAHSASQSKSHRNILFERKQKRKMSAQNSAGIQTLLDAEREAQKIVQNADLAYLIFQPENDARAEAQKEIEEYRQKKEEEFKKFEAEHSSGNKVAEDEANKEAEAKVQQIRDIGKQKGSQVVEDLIQAVIDVQPQTPGKIVGIAGLNDGNSNYGFQRLGISVASFHPDLFKELLEYILVESRLARPSTAQVKYPYTAHRECQNETFNQEPKGFVVGFSTTPSASKPHAADPRLSELGPLIEDKYSAIRDTYCRPKYPIVLAHGLLGFDELKLGGKYLPGVQYWRGVKEAFALKRMVVISVPVLPLGSIEQRAKELMCGIESQIQGKEVNIIAGLDSRYMISRLRPTKFRVVSLTTIGTPHRGSAFADYVFGLIGEHRAAQIYNTLARIKIESGALSQLTRKYMQEEFNPNTPDIDDVRYFSYGASLTPGMWSVFLQSHRIIEQEEGPNDGLVSVQSSKWGGEEGYKGTLVGVSHLDLINWTNRFKWMISELTGNARKFNALALYLDIADMLAKEGL</sequence>
<dbReference type="PANTHER" id="PTHR12713">
    <property type="entry name" value="VACUOLAR ATP SYNTHASE SUBUNIT G"/>
    <property type="match status" value="1"/>
</dbReference>
<keyword evidence="3" id="KW-0375">Hydrogen ion transport</keyword>
<dbReference type="VEuPathDB" id="FungiDB:PADG_04319"/>
<dbReference type="GO" id="GO:0016887">
    <property type="term" value="F:ATP hydrolysis activity"/>
    <property type="evidence" value="ECO:0007669"/>
    <property type="project" value="TreeGrafter"/>
</dbReference>
<comment type="caution">
    <text evidence="7">The sequence shown here is derived from an EMBL/GenBank/DDBJ whole genome shotgun (WGS) entry which is preliminary data.</text>
</comment>
<feature type="compositionally biased region" description="Polar residues" evidence="6">
    <location>
        <begin position="1"/>
        <end position="19"/>
    </location>
</feature>
<evidence type="ECO:0000313" key="8">
    <source>
        <dbReference type="Proteomes" id="UP000242814"/>
    </source>
</evidence>
<dbReference type="GO" id="GO:0046961">
    <property type="term" value="F:proton-transporting ATPase activity, rotational mechanism"/>
    <property type="evidence" value="ECO:0007669"/>
    <property type="project" value="InterPro"/>
</dbReference>
<dbReference type="SUPFAM" id="SSF53474">
    <property type="entry name" value="alpha/beta-Hydrolases"/>
    <property type="match status" value="1"/>
</dbReference>
<keyword evidence="5" id="KW-0175">Coiled coil</keyword>
<dbReference type="NCBIfam" id="TIGR01147">
    <property type="entry name" value="V_ATP_synt_G"/>
    <property type="match status" value="1"/>
</dbReference>
<protein>
    <submittedName>
        <fullName evidence="7">V-type ATPase, G subunit</fullName>
    </submittedName>
</protein>
<dbReference type="InterPro" id="IPR005124">
    <property type="entry name" value="V-ATPase_G"/>
</dbReference>
<dbReference type="VEuPathDB" id="FungiDB:PABG_01151"/>
<evidence type="ECO:0000256" key="6">
    <source>
        <dbReference type="SAM" id="MobiDB-lite"/>
    </source>
</evidence>
<evidence type="ECO:0000256" key="1">
    <source>
        <dbReference type="ARBA" id="ARBA00010066"/>
    </source>
</evidence>
<comment type="similarity">
    <text evidence="1">Belongs to the V-ATPase G subunit family.</text>
</comment>
<accession>A0A1D2JM67</accession>
<dbReference type="Gene3D" id="1.20.5.2950">
    <property type="match status" value="1"/>
</dbReference>
<dbReference type="PANTHER" id="PTHR12713:SF11">
    <property type="entry name" value="V-TYPE PROTON ATPASE SUBUNIT G"/>
    <property type="match status" value="1"/>
</dbReference>
<reference evidence="7 8" key="1">
    <citation type="submission" date="2016-06" db="EMBL/GenBank/DDBJ databases">
        <authorList>
            <person name="Kjaerup R.B."/>
            <person name="Dalgaard T.S."/>
            <person name="Juul-Madsen H.R."/>
        </authorList>
    </citation>
    <scope>NUCLEOTIDE SEQUENCE [LARGE SCALE GENOMIC DNA]</scope>
    <source>
        <strain evidence="7 8">Pb300</strain>
    </source>
</reference>
<evidence type="ECO:0000256" key="4">
    <source>
        <dbReference type="ARBA" id="ARBA00023065"/>
    </source>
</evidence>
<organism evidence="7 8">
    <name type="scientific">Paracoccidioides brasiliensis</name>
    <dbReference type="NCBI Taxonomy" id="121759"/>
    <lineage>
        <taxon>Eukaryota</taxon>
        <taxon>Fungi</taxon>
        <taxon>Dikarya</taxon>
        <taxon>Ascomycota</taxon>
        <taxon>Pezizomycotina</taxon>
        <taxon>Eurotiomycetes</taxon>
        <taxon>Eurotiomycetidae</taxon>
        <taxon>Onygenales</taxon>
        <taxon>Ajellomycetaceae</taxon>
        <taxon>Paracoccidioides</taxon>
    </lineage>
</organism>
<dbReference type="AlphaFoldDB" id="A0A1D2JM67"/>
<dbReference type="Pfam" id="PF03179">
    <property type="entry name" value="V-ATPase_G"/>
    <property type="match status" value="1"/>
</dbReference>
<keyword evidence="4" id="KW-0406">Ion transport</keyword>
<feature type="coiled-coil region" evidence="5">
    <location>
        <begin position="70"/>
        <end position="98"/>
    </location>
</feature>
<dbReference type="GO" id="GO:0000221">
    <property type="term" value="C:vacuolar proton-transporting V-type ATPase, V1 domain"/>
    <property type="evidence" value="ECO:0007669"/>
    <property type="project" value="TreeGrafter"/>
</dbReference>